<sequence>MVIRLHIHGKSLMGQHSDQPKEEAELAKFAAKVLNEPLQIRLLSDRVYELLTNELRQQKERVGRNYEGRL</sequence>
<dbReference type="EMBL" id="JAYGIE010000005">
    <property type="protein sequence ID" value="MEA5476397.1"/>
    <property type="molecule type" value="Genomic_DNA"/>
</dbReference>
<protein>
    <submittedName>
        <fullName evidence="1">Uncharacterized protein</fullName>
    </submittedName>
</protein>
<accession>A0ABU5TE39</accession>
<dbReference type="Proteomes" id="UP001301388">
    <property type="component" value="Unassembled WGS sequence"/>
</dbReference>
<name>A0ABU5TE39_9CYAN</name>
<evidence type="ECO:0000313" key="1">
    <source>
        <dbReference type="EMBL" id="MEA5476397.1"/>
    </source>
</evidence>
<reference evidence="1 2" key="1">
    <citation type="submission" date="2023-12" db="EMBL/GenBank/DDBJ databases">
        <title>Baltic Sea Cyanobacteria.</title>
        <authorList>
            <person name="Delbaje E."/>
            <person name="Fewer D.P."/>
            <person name="Shishido T.K."/>
        </authorList>
    </citation>
    <scope>NUCLEOTIDE SEQUENCE [LARGE SCALE GENOMIC DNA]</scope>
    <source>
        <strain evidence="1 2">UHCC 0370</strain>
    </source>
</reference>
<proteinExistence type="predicted"/>
<keyword evidence="2" id="KW-1185">Reference proteome</keyword>
<gene>
    <name evidence="1" type="ORF">VB774_02080</name>
</gene>
<comment type="caution">
    <text evidence="1">The sequence shown here is derived from an EMBL/GenBank/DDBJ whole genome shotgun (WGS) entry which is preliminary data.</text>
</comment>
<organism evidence="1 2">
    <name type="scientific">Pseudanabaena galeata UHCC 0370</name>
    <dbReference type="NCBI Taxonomy" id="3110310"/>
    <lineage>
        <taxon>Bacteria</taxon>
        <taxon>Bacillati</taxon>
        <taxon>Cyanobacteriota</taxon>
        <taxon>Cyanophyceae</taxon>
        <taxon>Pseudanabaenales</taxon>
        <taxon>Pseudanabaenaceae</taxon>
        <taxon>Pseudanabaena</taxon>
    </lineage>
</organism>
<evidence type="ECO:0000313" key="2">
    <source>
        <dbReference type="Proteomes" id="UP001301388"/>
    </source>
</evidence>
<dbReference type="RefSeq" id="WP_281007418.1">
    <property type="nucleotide sequence ID" value="NZ_JAYGIE010000005.1"/>
</dbReference>